<keyword evidence="4" id="KW-0132">Cell division</keyword>
<evidence type="ECO:0000256" key="9">
    <source>
        <dbReference type="SAM" id="MobiDB-lite"/>
    </source>
</evidence>
<evidence type="ECO:0000256" key="3">
    <source>
        <dbReference type="ARBA" id="ARBA00022475"/>
    </source>
</evidence>
<evidence type="ECO:0000256" key="2">
    <source>
        <dbReference type="ARBA" id="ARBA00022473"/>
    </source>
</evidence>
<evidence type="ECO:0000256" key="4">
    <source>
        <dbReference type="ARBA" id="ARBA00022618"/>
    </source>
</evidence>
<dbReference type="AlphaFoldDB" id="A0A8J5BWW4"/>
<keyword evidence="3" id="KW-1003">Cell membrane</keyword>
<keyword evidence="12" id="KW-1185">Reference proteome</keyword>
<keyword evidence="2" id="KW-0217">Developmental protein</keyword>
<dbReference type="GO" id="GO:0090708">
    <property type="term" value="P:specification of plant organ axis polarity"/>
    <property type="evidence" value="ECO:0007669"/>
    <property type="project" value="UniProtKB-ARBA"/>
</dbReference>
<evidence type="ECO:0000313" key="12">
    <source>
        <dbReference type="Proteomes" id="UP000734854"/>
    </source>
</evidence>
<dbReference type="PANTHER" id="PTHR31083:SF6">
    <property type="entry name" value="PROTEIN SOSEKI 3"/>
    <property type="match status" value="1"/>
</dbReference>
<dbReference type="Pfam" id="PF06136">
    <property type="entry name" value="SOK"/>
    <property type="match status" value="1"/>
</dbReference>
<dbReference type="EMBL" id="JACMSC010000149">
    <property type="protein sequence ID" value="KAG6466567.1"/>
    <property type="molecule type" value="Genomic_DNA"/>
</dbReference>
<dbReference type="PANTHER" id="PTHR31083">
    <property type="entry name" value="UPSTREAM OF FLC PROTEIN (DUF966)"/>
    <property type="match status" value="1"/>
</dbReference>
<comment type="caution">
    <text evidence="11">The sequence shown here is derived from an EMBL/GenBank/DDBJ whole genome shotgun (WGS) entry which is preliminary data.</text>
</comment>
<dbReference type="GO" id="GO:2000067">
    <property type="term" value="P:regulation of root morphogenesis"/>
    <property type="evidence" value="ECO:0007669"/>
    <property type="project" value="UniProtKB-ARBA"/>
</dbReference>
<evidence type="ECO:0000313" key="11">
    <source>
        <dbReference type="EMBL" id="KAG6466567.1"/>
    </source>
</evidence>
<feature type="region of interest" description="Disordered" evidence="9">
    <location>
        <begin position="201"/>
        <end position="253"/>
    </location>
</feature>
<dbReference type="InterPro" id="IPR021182">
    <property type="entry name" value="SOK_magnoliopsida"/>
</dbReference>
<protein>
    <recommendedName>
        <fullName evidence="10">SOSEKI DIX-like domain-containing protein</fullName>
    </recommendedName>
</protein>
<dbReference type="PIRSF" id="PIRSF031043">
    <property type="entry name" value="UCP031043"/>
    <property type="match status" value="1"/>
</dbReference>
<gene>
    <name evidence="11" type="ORF">ZIOFF_075655</name>
</gene>
<keyword evidence="5" id="KW-0472">Membrane</keyword>
<evidence type="ECO:0000259" key="10">
    <source>
        <dbReference type="Pfam" id="PF06136"/>
    </source>
</evidence>
<dbReference type="GO" id="GO:0051258">
    <property type="term" value="P:protein polymerization"/>
    <property type="evidence" value="ECO:0007669"/>
    <property type="project" value="UniProtKB-ARBA"/>
</dbReference>
<feature type="domain" description="SOSEKI DIX-like" evidence="10">
    <location>
        <begin position="41"/>
        <end position="128"/>
    </location>
</feature>
<proteinExistence type="inferred from homology"/>
<feature type="region of interest" description="Disordered" evidence="9">
    <location>
        <begin position="1"/>
        <end position="34"/>
    </location>
</feature>
<evidence type="ECO:0000256" key="1">
    <source>
        <dbReference type="ARBA" id="ARBA00004413"/>
    </source>
</evidence>
<reference evidence="11 12" key="1">
    <citation type="submission" date="2020-08" db="EMBL/GenBank/DDBJ databases">
        <title>Plant Genome Project.</title>
        <authorList>
            <person name="Zhang R.-G."/>
        </authorList>
    </citation>
    <scope>NUCLEOTIDE SEQUENCE [LARGE SCALE GENOMIC DNA]</scope>
    <source>
        <tissue evidence="11">Rhizome</tissue>
    </source>
</reference>
<feature type="region of interest" description="Disordered" evidence="9">
    <location>
        <begin position="128"/>
        <end position="165"/>
    </location>
</feature>
<name>A0A8J5BWW4_ZINOF</name>
<dbReference type="InterPro" id="IPR010369">
    <property type="entry name" value="SOK"/>
</dbReference>
<evidence type="ECO:0000256" key="8">
    <source>
        <dbReference type="ARBA" id="ARBA00046534"/>
    </source>
</evidence>
<dbReference type="GO" id="GO:0005886">
    <property type="term" value="C:plasma membrane"/>
    <property type="evidence" value="ECO:0007669"/>
    <property type="project" value="UniProtKB-SubCell"/>
</dbReference>
<comment type="subcellular location">
    <subcellularLocation>
        <location evidence="1">Cell membrane</location>
        <topology evidence="1">Peripheral membrane protein</topology>
        <orientation evidence="1">Cytoplasmic side</orientation>
    </subcellularLocation>
</comment>
<accession>A0A8J5BWW4</accession>
<comment type="similarity">
    <text evidence="7">Belongs to the SOSEKI family.</text>
</comment>
<sequence>METRMRRYAPQASPERTKVWTEPPQKHHHHTQERHQGGRIPVVYYLYRNFHLEHPHFIEVPISSPEGLYLRDVIERLNVLRGKKMAAMYSWSCKRSYKNGFVWHDLSEDDLILPAQGNEYVLKGSEIVDQTPPDRNNHGNLKHPPQDPSPSNYKGQEASCSPSSSAFAIKETKLPPASPKHPSAPPSMQEAELFLSTHRLGSLGNFSPEPGGRSAPPSVAGSPNPSEYKISKPLVGSQDASTQTEDGEVPRTRRVRNAGASISDSSPLNGCNEQALRLKREPEIVIAGRSSATTISSDTSSGRMNTLESLMQDEVNRRNNLSVLEGEEVFHPSGPKFKAASMLMHLITCGSTTVKNHYGFGFAPIYRPRFTDGNFTSPLSANSLAMGEINCIAESQREIGKGLKQNESFGRSIIETKYKEEISGHPSIKQSSSIGENR</sequence>
<evidence type="ECO:0000256" key="7">
    <source>
        <dbReference type="ARBA" id="ARBA00024211"/>
    </source>
</evidence>
<evidence type="ECO:0000256" key="6">
    <source>
        <dbReference type="ARBA" id="ARBA00023306"/>
    </source>
</evidence>
<dbReference type="GO" id="GO:0051302">
    <property type="term" value="P:regulation of cell division"/>
    <property type="evidence" value="ECO:0007669"/>
    <property type="project" value="UniProtKB-ARBA"/>
</dbReference>
<dbReference type="InterPro" id="IPR048351">
    <property type="entry name" value="SOK_DIX"/>
</dbReference>
<comment type="subunit">
    <text evidence="8">Homodimer. Forms long polymer filaments with other SOKs proteins polymers (e.g. SOK1, SOK2, SOK3 and SOK4) crucial for polar localization and biological activity. Binds to ANGUSTIFOLIA (AN).</text>
</comment>
<dbReference type="Proteomes" id="UP000734854">
    <property type="component" value="Unassembled WGS sequence"/>
</dbReference>
<dbReference type="GO" id="GO:0051301">
    <property type="term" value="P:cell division"/>
    <property type="evidence" value="ECO:0007669"/>
    <property type="project" value="UniProtKB-KW"/>
</dbReference>
<feature type="compositionally biased region" description="Polar residues" evidence="9">
    <location>
        <begin position="149"/>
        <end position="165"/>
    </location>
</feature>
<evidence type="ECO:0000256" key="5">
    <source>
        <dbReference type="ARBA" id="ARBA00023136"/>
    </source>
</evidence>
<organism evidence="11 12">
    <name type="scientific">Zingiber officinale</name>
    <name type="common">Ginger</name>
    <name type="synonym">Amomum zingiber</name>
    <dbReference type="NCBI Taxonomy" id="94328"/>
    <lineage>
        <taxon>Eukaryota</taxon>
        <taxon>Viridiplantae</taxon>
        <taxon>Streptophyta</taxon>
        <taxon>Embryophyta</taxon>
        <taxon>Tracheophyta</taxon>
        <taxon>Spermatophyta</taxon>
        <taxon>Magnoliopsida</taxon>
        <taxon>Liliopsida</taxon>
        <taxon>Zingiberales</taxon>
        <taxon>Zingiberaceae</taxon>
        <taxon>Zingiber</taxon>
    </lineage>
</organism>
<keyword evidence="6" id="KW-0131">Cell cycle</keyword>